<accession>A0A7N0UV19</accession>
<dbReference type="EnsemblPlants" id="Kaladp0084s0029.1.v1.1">
    <property type="protein sequence ID" value="Kaladp0084s0029.1.v1.1"/>
    <property type="gene ID" value="Kaladp0084s0029.v1.1"/>
</dbReference>
<evidence type="ECO:0000313" key="1">
    <source>
        <dbReference type="EnsemblPlants" id="Kaladp0084s0029.1.v1.1"/>
    </source>
</evidence>
<organism evidence="1 2">
    <name type="scientific">Kalanchoe fedtschenkoi</name>
    <name type="common">Lavender scallops</name>
    <name type="synonym">South American air plant</name>
    <dbReference type="NCBI Taxonomy" id="63787"/>
    <lineage>
        <taxon>Eukaryota</taxon>
        <taxon>Viridiplantae</taxon>
        <taxon>Streptophyta</taxon>
        <taxon>Embryophyta</taxon>
        <taxon>Tracheophyta</taxon>
        <taxon>Spermatophyta</taxon>
        <taxon>Magnoliopsida</taxon>
        <taxon>eudicotyledons</taxon>
        <taxon>Gunneridae</taxon>
        <taxon>Pentapetalae</taxon>
        <taxon>Saxifragales</taxon>
        <taxon>Crassulaceae</taxon>
        <taxon>Kalanchoe</taxon>
    </lineage>
</organism>
<dbReference type="Gramene" id="Kaladp0084s0029.1.v1.1">
    <property type="protein sequence ID" value="Kaladp0084s0029.1.v1.1"/>
    <property type="gene ID" value="Kaladp0084s0029.v1.1"/>
</dbReference>
<reference evidence="1" key="1">
    <citation type="submission" date="2021-01" db="UniProtKB">
        <authorList>
            <consortium name="EnsemblPlants"/>
        </authorList>
    </citation>
    <scope>IDENTIFICATION</scope>
</reference>
<name>A0A7N0UV19_KALFE</name>
<dbReference type="AlphaFoldDB" id="A0A7N0UV19"/>
<proteinExistence type="predicted"/>
<keyword evidence="2" id="KW-1185">Reference proteome</keyword>
<dbReference type="Proteomes" id="UP000594263">
    <property type="component" value="Unplaced"/>
</dbReference>
<sequence length="62" mass="7159">MEVPLVTQTVRQCRIRVWILLVSCTKAREHNAYCLLKLCRDSAAILFCSLFHTCIGIKNSYQ</sequence>
<evidence type="ECO:0000313" key="2">
    <source>
        <dbReference type="Proteomes" id="UP000594263"/>
    </source>
</evidence>
<protein>
    <submittedName>
        <fullName evidence="1">Uncharacterized protein</fullName>
    </submittedName>
</protein>